<keyword evidence="2" id="KW-1185">Reference proteome</keyword>
<accession>A0AA50DEV3</accession>
<reference evidence="1 2" key="1">
    <citation type="submission" date="2023-07" db="EMBL/GenBank/DDBJ databases">
        <title>Pathogenic bacteria of pear tree diseases.</title>
        <authorList>
            <person name="Zhang Z."/>
            <person name="He L."/>
            <person name="Huang R."/>
        </authorList>
    </citation>
    <scope>NUCLEOTIDE SEQUENCE [LARGE SCALE GENOMIC DNA]</scope>
    <source>
        <strain evidence="1 2">DE2</strain>
    </source>
</reference>
<gene>
    <name evidence="1" type="ORF">Q3V30_11135</name>
</gene>
<dbReference type="AlphaFoldDB" id="A0AA50DEV3"/>
<dbReference type="RefSeq" id="WP_306213291.1">
    <property type="nucleotide sequence ID" value="NZ_CP132353.1"/>
</dbReference>
<organism evidence="1 2">
    <name type="scientific">Erwinia pyri</name>
    <dbReference type="NCBI Taxonomy" id="3062598"/>
    <lineage>
        <taxon>Bacteria</taxon>
        <taxon>Pseudomonadati</taxon>
        <taxon>Pseudomonadota</taxon>
        <taxon>Gammaproteobacteria</taxon>
        <taxon>Enterobacterales</taxon>
        <taxon>Erwiniaceae</taxon>
        <taxon>Erwinia</taxon>
    </lineage>
</organism>
<dbReference type="Proteomes" id="UP001228139">
    <property type="component" value="Chromosome"/>
</dbReference>
<evidence type="ECO:0000313" key="1">
    <source>
        <dbReference type="EMBL" id="WLS77054.1"/>
    </source>
</evidence>
<sequence>MSINRVLLVLAFAACITLLLKAGTPHITHYLDGKIDSQITKWADGK</sequence>
<dbReference type="KEGG" id="epi:Q3V30_11135"/>
<evidence type="ECO:0000313" key="2">
    <source>
        <dbReference type="Proteomes" id="UP001228139"/>
    </source>
</evidence>
<proteinExistence type="predicted"/>
<protein>
    <submittedName>
        <fullName evidence="1">Uncharacterized protein</fullName>
    </submittedName>
</protein>
<dbReference type="EMBL" id="CP132353">
    <property type="protein sequence ID" value="WLS77054.1"/>
    <property type="molecule type" value="Genomic_DNA"/>
</dbReference>
<name>A0AA50DEV3_9GAMM</name>